<protein>
    <submittedName>
        <fullName evidence="1">Uncharacterized protein</fullName>
    </submittedName>
</protein>
<gene>
    <name evidence="1" type="ORF">CLAFUR5_10409</name>
</gene>
<evidence type="ECO:0000313" key="2">
    <source>
        <dbReference type="Proteomes" id="UP000756132"/>
    </source>
</evidence>
<dbReference type="GeneID" id="71990287"/>
<name>A0A9Q8PDH5_PASFU</name>
<accession>A0A9Q8PDH5</accession>
<dbReference type="EMBL" id="CP090169">
    <property type="protein sequence ID" value="UJO20435.1"/>
    <property type="molecule type" value="Genomic_DNA"/>
</dbReference>
<evidence type="ECO:0000313" key="1">
    <source>
        <dbReference type="EMBL" id="UJO20435.1"/>
    </source>
</evidence>
<reference evidence="1" key="1">
    <citation type="submission" date="2021-12" db="EMBL/GenBank/DDBJ databases">
        <authorList>
            <person name="Zaccaron A."/>
            <person name="Stergiopoulos I."/>
        </authorList>
    </citation>
    <scope>NUCLEOTIDE SEQUENCE</scope>
    <source>
        <strain evidence="1">Race5_Kim</strain>
    </source>
</reference>
<proteinExistence type="predicted"/>
<dbReference type="AlphaFoldDB" id="A0A9Q8PDH5"/>
<reference evidence="1" key="2">
    <citation type="journal article" date="2022" name="Microb. Genom.">
        <title>A chromosome-scale genome assembly of the tomato pathogen Cladosporium fulvum reveals a compartmentalized genome architecture and the presence of a dispensable chromosome.</title>
        <authorList>
            <person name="Zaccaron A.Z."/>
            <person name="Chen L.H."/>
            <person name="Samaras A."/>
            <person name="Stergiopoulos I."/>
        </authorList>
    </citation>
    <scope>NUCLEOTIDE SEQUENCE</scope>
    <source>
        <strain evidence="1">Race5_Kim</strain>
    </source>
</reference>
<dbReference type="RefSeq" id="XP_047764801.1">
    <property type="nucleotide sequence ID" value="XM_047909557.1"/>
</dbReference>
<dbReference type="KEGG" id="ffu:CLAFUR5_10409"/>
<keyword evidence="2" id="KW-1185">Reference proteome</keyword>
<organism evidence="1 2">
    <name type="scientific">Passalora fulva</name>
    <name type="common">Tomato leaf mold</name>
    <name type="synonym">Cladosporium fulvum</name>
    <dbReference type="NCBI Taxonomy" id="5499"/>
    <lineage>
        <taxon>Eukaryota</taxon>
        <taxon>Fungi</taxon>
        <taxon>Dikarya</taxon>
        <taxon>Ascomycota</taxon>
        <taxon>Pezizomycotina</taxon>
        <taxon>Dothideomycetes</taxon>
        <taxon>Dothideomycetidae</taxon>
        <taxon>Mycosphaerellales</taxon>
        <taxon>Mycosphaerellaceae</taxon>
        <taxon>Fulvia</taxon>
    </lineage>
</organism>
<dbReference type="Proteomes" id="UP000756132">
    <property type="component" value="Chromosome 7"/>
</dbReference>
<sequence length="131" mass="15409">MYDRVKPSFWRTIIGVVSHIEELELYMGRWDLCDQTGKDPVLEAFLKYGHFPNLSKLHLWGEHEKPATVDTRLLKPFLWRHRQMRSVVLKDLLVNDALGPAQLCDGIKCVLVHARETLRTDARFEMHIFPR</sequence>